<dbReference type="CDD" id="cd04301">
    <property type="entry name" value="NAT_SF"/>
    <property type="match status" value="1"/>
</dbReference>
<dbReference type="InterPro" id="IPR016181">
    <property type="entry name" value="Acyl_CoA_acyltransferase"/>
</dbReference>
<dbReference type="PANTHER" id="PTHR13355">
    <property type="entry name" value="GLUCOSAMINE 6-PHOSPHATE N-ACETYLTRANSFERASE"/>
    <property type="match status" value="1"/>
</dbReference>
<dbReference type="Gene3D" id="3.40.630.30">
    <property type="match status" value="1"/>
</dbReference>
<feature type="domain" description="N-acetyltransferase" evidence="1">
    <location>
        <begin position="22"/>
        <end position="166"/>
    </location>
</feature>
<protein>
    <recommendedName>
        <fullName evidence="1">N-acetyltransferase domain-containing protein</fullName>
    </recommendedName>
</protein>
<dbReference type="InterPro" id="IPR000182">
    <property type="entry name" value="GNAT_dom"/>
</dbReference>
<evidence type="ECO:0000313" key="2">
    <source>
        <dbReference type="EMBL" id="QHU34119.1"/>
    </source>
</evidence>
<dbReference type="GO" id="GO:0004343">
    <property type="term" value="F:glucosamine 6-phosphate N-acetyltransferase activity"/>
    <property type="evidence" value="ECO:0007669"/>
    <property type="project" value="TreeGrafter"/>
</dbReference>
<proteinExistence type="predicted"/>
<dbReference type="Pfam" id="PF00583">
    <property type="entry name" value="Acetyltransf_1"/>
    <property type="match status" value="1"/>
</dbReference>
<sequence>MVINTELFTRYNMKIIYIMDKFHIRKITSNDYNKGIIELYSQFFTINSTTIGVLDFQKYIIDQCNDNHVIFVVEQNNKIMACATCIIETKIIHNFGKVAHVEDVVVDATMQGFGLGKKIINTCVEYANDKQCYKIILDCSDKNMAFYEKCGFIQNGNMMNIYFKIK</sequence>
<dbReference type="SUPFAM" id="SSF55729">
    <property type="entry name" value="Acyl-CoA N-acyltransferases (Nat)"/>
    <property type="match status" value="1"/>
</dbReference>
<dbReference type="PROSITE" id="PS51186">
    <property type="entry name" value="GNAT"/>
    <property type="match status" value="1"/>
</dbReference>
<reference evidence="2" key="1">
    <citation type="journal article" date="2020" name="Nature">
        <title>Giant virus diversity and host interactions through global metagenomics.</title>
        <authorList>
            <person name="Schulz F."/>
            <person name="Roux S."/>
            <person name="Paez-Espino D."/>
            <person name="Jungbluth S."/>
            <person name="Walsh D.A."/>
            <person name="Denef V.J."/>
            <person name="McMahon K.D."/>
            <person name="Konstantinidis K.T."/>
            <person name="Eloe-Fadrosh E.A."/>
            <person name="Kyrpides N.C."/>
            <person name="Woyke T."/>
        </authorList>
    </citation>
    <scope>NUCLEOTIDE SEQUENCE</scope>
    <source>
        <strain evidence="2">GVMAG-S-1016713-123</strain>
    </source>
</reference>
<dbReference type="EMBL" id="MN740567">
    <property type="protein sequence ID" value="QHU34119.1"/>
    <property type="molecule type" value="Genomic_DNA"/>
</dbReference>
<organism evidence="2">
    <name type="scientific">viral metagenome</name>
    <dbReference type="NCBI Taxonomy" id="1070528"/>
    <lineage>
        <taxon>unclassified sequences</taxon>
        <taxon>metagenomes</taxon>
        <taxon>organismal metagenomes</taxon>
    </lineage>
</organism>
<accession>A0A6C0LTM7</accession>
<dbReference type="AlphaFoldDB" id="A0A6C0LTM7"/>
<dbReference type="InterPro" id="IPR039143">
    <property type="entry name" value="GNPNAT1-like"/>
</dbReference>
<dbReference type="PANTHER" id="PTHR13355:SF11">
    <property type="entry name" value="GLUCOSAMINE 6-PHOSPHATE N-ACETYLTRANSFERASE"/>
    <property type="match status" value="1"/>
</dbReference>
<evidence type="ECO:0000259" key="1">
    <source>
        <dbReference type="PROSITE" id="PS51186"/>
    </source>
</evidence>
<name>A0A6C0LTM7_9ZZZZ</name>